<accession>A0AA41VCQ2</accession>
<dbReference type="Pfam" id="PF08646">
    <property type="entry name" value="Rep_fac-A_C"/>
    <property type="match status" value="1"/>
</dbReference>
<dbReference type="Proteomes" id="UP001177140">
    <property type="component" value="Unassembled WGS sequence"/>
</dbReference>
<proteinExistence type="predicted"/>
<keyword evidence="3" id="KW-1185">Reference proteome</keyword>
<gene>
    <name evidence="2" type="ORF">MKW94_018603</name>
</gene>
<name>A0AA41VCQ2_PAPNU</name>
<dbReference type="EMBL" id="JAJJMA010194621">
    <property type="protein sequence ID" value="MCL7038837.1"/>
    <property type="molecule type" value="Genomic_DNA"/>
</dbReference>
<dbReference type="InterPro" id="IPR012340">
    <property type="entry name" value="NA-bd_OB-fold"/>
</dbReference>
<protein>
    <recommendedName>
        <fullName evidence="1">Replication factor A C-terminal domain-containing protein</fullName>
    </recommendedName>
</protein>
<evidence type="ECO:0000313" key="3">
    <source>
        <dbReference type="Proteomes" id="UP001177140"/>
    </source>
</evidence>
<sequence length="199" mass="22432">KFYLSSTNATKIYFDLDMPEVVYIKERSSHKTPPREITLPARGGYFAADPSITEARKTIADLLETNWNQDTMYSKAIGVAAEKGWYYLGCQNCTTKLVGGTGDLWCPSCKAQVNDPVPRYLLRLEVEDPTGTAIFVAMDHEVQKVVQAPALDVVRKGEVHICHSTSNHQTLNCYSSIYNCTFLDDFSFNMLNRSMAWQL</sequence>
<feature type="non-terminal residue" evidence="2">
    <location>
        <position position="199"/>
    </location>
</feature>
<dbReference type="AlphaFoldDB" id="A0AA41VCQ2"/>
<evidence type="ECO:0000313" key="2">
    <source>
        <dbReference type="EMBL" id="MCL7038837.1"/>
    </source>
</evidence>
<dbReference type="SUPFAM" id="SSF50249">
    <property type="entry name" value="Nucleic acid-binding proteins"/>
    <property type="match status" value="1"/>
</dbReference>
<dbReference type="Gene3D" id="2.40.50.140">
    <property type="entry name" value="Nucleic acid-binding proteins"/>
    <property type="match status" value="1"/>
</dbReference>
<organism evidence="2 3">
    <name type="scientific">Papaver nudicaule</name>
    <name type="common">Iceland poppy</name>
    <dbReference type="NCBI Taxonomy" id="74823"/>
    <lineage>
        <taxon>Eukaryota</taxon>
        <taxon>Viridiplantae</taxon>
        <taxon>Streptophyta</taxon>
        <taxon>Embryophyta</taxon>
        <taxon>Tracheophyta</taxon>
        <taxon>Spermatophyta</taxon>
        <taxon>Magnoliopsida</taxon>
        <taxon>Ranunculales</taxon>
        <taxon>Papaveraceae</taxon>
        <taxon>Papaveroideae</taxon>
        <taxon>Papaver</taxon>
    </lineage>
</organism>
<comment type="caution">
    <text evidence="2">The sequence shown here is derived from an EMBL/GenBank/DDBJ whole genome shotgun (WGS) entry which is preliminary data.</text>
</comment>
<feature type="domain" description="Replication factor A C-terminal" evidence="1">
    <location>
        <begin position="82"/>
        <end position="179"/>
    </location>
</feature>
<dbReference type="PANTHER" id="PTHR47165:SF4">
    <property type="entry name" value="OS03G0429900 PROTEIN"/>
    <property type="match status" value="1"/>
</dbReference>
<dbReference type="PANTHER" id="PTHR47165">
    <property type="entry name" value="OS03G0429900 PROTEIN"/>
    <property type="match status" value="1"/>
</dbReference>
<reference evidence="2" key="1">
    <citation type="submission" date="2022-03" db="EMBL/GenBank/DDBJ databases">
        <title>A functionally conserved STORR gene fusion in Papaver species that diverged 16.8 million years ago.</title>
        <authorList>
            <person name="Catania T."/>
        </authorList>
    </citation>
    <scope>NUCLEOTIDE SEQUENCE</scope>
    <source>
        <strain evidence="2">S-191538</strain>
    </source>
</reference>
<evidence type="ECO:0000259" key="1">
    <source>
        <dbReference type="Pfam" id="PF08646"/>
    </source>
</evidence>
<dbReference type="InterPro" id="IPR013955">
    <property type="entry name" value="Rep_factor-A_C"/>
</dbReference>